<evidence type="ECO:0000313" key="1">
    <source>
        <dbReference type="EMBL" id="VEL10495.1"/>
    </source>
</evidence>
<protein>
    <submittedName>
        <fullName evidence="1">Uncharacterized protein</fullName>
    </submittedName>
</protein>
<organism evidence="1 2">
    <name type="scientific">Protopolystoma xenopodis</name>
    <dbReference type="NCBI Taxonomy" id="117903"/>
    <lineage>
        <taxon>Eukaryota</taxon>
        <taxon>Metazoa</taxon>
        <taxon>Spiralia</taxon>
        <taxon>Lophotrochozoa</taxon>
        <taxon>Platyhelminthes</taxon>
        <taxon>Monogenea</taxon>
        <taxon>Polyopisthocotylea</taxon>
        <taxon>Polystomatidea</taxon>
        <taxon>Polystomatidae</taxon>
        <taxon>Protopolystoma</taxon>
    </lineage>
</organism>
<gene>
    <name evidence="1" type="ORF">PXEA_LOCUS3935</name>
</gene>
<keyword evidence="2" id="KW-1185">Reference proteome</keyword>
<evidence type="ECO:0000313" key="2">
    <source>
        <dbReference type="Proteomes" id="UP000784294"/>
    </source>
</evidence>
<dbReference type="Gene3D" id="3.40.50.300">
    <property type="entry name" value="P-loop containing nucleotide triphosphate hydrolases"/>
    <property type="match status" value="1"/>
</dbReference>
<reference evidence="1" key="1">
    <citation type="submission" date="2018-11" db="EMBL/GenBank/DDBJ databases">
        <authorList>
            <consortium name="Pathogen Informatics"/>
        </authorList>
    </citation>
    <scope>NUCLEOTIDE SEQUENCE</scope>
</reference>
<sequence>MVDTFASMVDHTFADPISCFINRAPTLQYCGHTSASFPSSIDSSNYGQRRQPLRPSLMRISISNRFGPSDLARRASERQQSNGSTREYFANTATANIFTGVSNINAPLRRRMVYRHFTTAIDRRNMETVFEAMRDSLLATL</sequence>
<accession>A0A448WFH2</accession>
<comment type="caution">
    <text evidence="1">The sequence shown here is derived from an EMBL/GenBank/DDBJ whole genome shotgun (WGS) entry which is preliminary data.</text>
</comment>
<dbReference type="InterPro" id="IPR027417">
    <property type="entry name" value="P-loop_NTPase"/>
</dbReference>
<dbReference type="AlphaFoldDB" id="A0A448WFH2"/>
<dbReference type="EMBL" id="CAAALY010009182">
    <property type="protein sequence ID" value="VEL10495.1"/>
    <property type="molecule type" value="Genomic_DNA"/>
</dbReference>
<name>A0A448WFH2_9PLAT</name>
<dbReference type="Proteomes" id="UP000784294">
    <property type="component" value="Unassembled WGS sequence"/>
</dbReference>
<proteinExistence type="predicted"/>